<dbReference type="Gene3D" id="3.30.565.10">
    <property type="entry name" value="Histidine kinase-like ATPase, C-terminal domain"/>
    <property type="match status" value="1"/>
</dbReference>
<evidence type="ECO:0000313" key="7">
    <source>
        <dbReference type="Proteomes" id="UP000478483"/>
    </source>
</evidence>
<dbReference type="InterPro" id="IPR050640">
    <property type="entry name" value="Bact_2-comp_sensor_kinase"/>
</dbReference>
<evidence type="ECO:0000313" key="4">
    <source>
        <dbReference type="EMBL" id="CUN26399.1"/>
    </source>
</evidence>
<dbReference type="InterPro" id="IPR010559">
    <property type="entry name" value="Sig_transdc_His_kin_internal"/>
</dbReference>
<keyword evidence="1" id="KW-0812">Transmembrane</keyword>
<evidence type="ECO:0000259" key="3">
    <source>
        <dbReference type="Pfam" id="PF06580"/>
    </source>
</evidence>
<proteinExistence type="predicted"/>
<keyword evidence="5" id="KW-0418">Kinase</keyword>
<dbReference type="InterPro" id="IPR036890">
    <property type="entry name" value="HATPase_C_sf"/>
</dbReference>
<dbReference type="OrthoDB" id="759642at2"/>
<dbReference type="GO" id="GO:0016020">
    <property type="term" value="C:membrane"/>
    <property type="evidence" value="ECO:0007669"/>
    <property type="project" value="InterPro"/>
</dbReference>
<dbReference type="STRING" id="166486.ERS852572_02990"/>
<feature type="transmembrane region" description="Helical" evidence="1">
    <location>
        <begin position="283"/>
        <end position="305"/>
    </location>
</feature>
<dbReference type="AlphaFoldDB" id="A0A173VG64"/>
<dbReference type="InterPro" id="IPR003594">
    <property type="entry name" value="HATPase_dom"/>
</dbReference>
<sequence>MAFGKKMNLKRRKKKSLAQQSKQILILMTVILVIILGGCTYVLNKTSGQIYEQMSQMAQLYAQELDNRFLRISRNLFSAIMDTNETNSTFYGNVNLMKNGDYSEYAIGKLREEYFSSAWEYGTEYRIFLYTNDTDKLYQLSLSSDGNYTMSPEIAASIREQIDKLDEKAYAVKRKWDVLECDDEVYICKIAQKNGIALGCIVNVKSILEPFSKLSLGKHGYVSLVDQDEVCIGMLDQSGIISEPQSMNTKNTYTIRQGLSRAPFEIRIGISLGGVLSLMAGSLLGMTVLIFMILIMSGISLFHVYSNIMKPLKVFTQNLQQYDEGGYMLNMTEGNLLELEQIDGKFRTMIHQIRKLKITLYERELEKQKIEMDYLKMQIRPHFYLNCLNFIYSMIDFGDYEHARAMTKITSDYLSYIFRNTTDRVPVLAESKHCEDYLKILLLRYPDKFTYYIEVHDEVADAEIFPFLIQVYVENAAKQALMADEKMLISVTVYPEDRDDEKYVNIFISDTGKGFPDEILCKLQNGQNISDNGKHIGIWNCMRRFQYYYGDQGEIHFSNSPLGGAVVDIHVPYKIGRSDTQE</sequence>
<keyword evidence="5" id="KW-0808">Transferase</keyword>
<evidence type="ECO:0000313" key="6">
    <source>
        <dbReference type="Proteomes" id="UP000095350"/>
    </source>
</evidence>
<dbReference type="GO" id="GO:0000155">
    <property type="term" value="F:phosphorelay sensor kinase activity"/>
    <property type="evidence" value="ECO:0007669"/>
    <property type="project" value="InterPro"/>
</dbReference>
<feature type="domain" description="Histidine kinase/HSP90-like ATPase" evidence="2">
    <location>
        <begin position="469"/>
        <end position="574"/>
    </location>
</feature>
<reference evidence="5 7" key="2">
    <citation type="journal article" date="2019" name="Nat. Med.">
        <title>A library of human gut bacterial isolates paired with longitudinal multiomics data enables mechanistic microbiome research.</title>
        <authorList>
            <person name="Poyet M."/>
            <person name="Groussin M."/>
            <person name="Gibbons S.M."/>
            <person name="Avila-Pacheco J."/>
            <person name="Jiang X."/>
            <person name="Kearney S.M."/>
            <person name="Perrotta A.R."/>
            <person name="Berdy B."/>
            <person name="Zhao S."/>
            <person name="Lieberman T.D."/>
            <person name="Swanson P.K."/>
            <person name="Smith M."/>
            <person name="Roesemann S."/>
            <person name="Alexander J.E."/>
            <person name="Rich S.A."/>
            <person name="Livny J."/>
            <person name="Vlamakis H."/>
            <person name="Clish C."/>
            <person name="Bullock K."/>
            <person name="Deik A."/>
            <person name="Scott J."/>
            <person name="Pierce K.A."/>
            <person name="Xavier R.J."/>
            <person name="Alm E.J."/>
        </authorList>
    </citation>
    <scope>NUCLEOTIDE SEQUENCE [LARGE SCALE GENOMIC DNA]</scope>
    <source>
        <strain evidence="5 7">BIOML-A1</strain>
    </source>
</reference>
<dbReference type="PANTHER" id="PTHR34220:SF7">
    <property type="entry name" value="SENSOR HISTIDINE KINASE YPDA"/>
    <property type="match status" value="1"/>
</dbReference>
<feature type="transmembrane region" description="Helical" evidence="1">
    <location>
        <begin position="21"/>
        <end position="43"/>
    </location>
</feature>
<dbReference type="SUPFAM" id="SSF55874">
    <property type="entry name" value="ATPase domain of HSP90 chaperone/DNA topoisomerase II/histidine kinase"/>
    <property type="match status" value="1"/>
</dbReference>
<name>A0A173VG64_9FIRM</name>
<dbReference type="Pfam" id="PF06580">
    <property type="entry name" value="His_kinase"/>
    <property type="match status" value="1"/>
</dbReference>
<protein>
    <submittedName>
        <fullName evidence="4">Inner membrane protein ypdA</fullName>
    </submittedName>
    <submittedName>
        <fullName evidence="5">Sensor histidine kinase</fullName>
    </submittedName>
</protein>
<evidence type="ECO:0000313" key="5">
    <source>
        <dbReference type="EMBL" id="MTR85408.1"/>
    </source>
</evidence>
<dbReference type="EMBL" id="CYXZ01000025">
    <property type="protein sequence ID" value="CUN26399.1"/>
    <property type="molecule type" value="Genomic_DNA"/>
</dbReference>
<gene>
    <name evidence="4" type="primary">ypdA_5</name>
    <name evidence="4" type="ORF">ERS852572_02990</name>
    <name evidence="5" type="ORF">GMD50_10095</name>
</gene>
<evidence type="ECO:0000256" key="1">
    <source>
        <dbReference type="SAM" id="Phobius"/>
    </source>
</evidence>
<evidence type="ECO:0000259" key="2">
    <source>
        <dbReference type="Pfam" id="PF02518"/>
    </source>
</evidence>
<dbReference type="Proteomes" id="UP000095350">
    <property type="component" value="Unassembled WGS sequence"/>
</dbReference>
<keyword evidence="1" id="KW-0472">Membrane</keyword>
<organism evidence="4 6">
    <name type="scientific">Roseburia intestinalis</name>
    <dbReference type="NCBI Taxonomy" id="166486"/>
    <lineage>
        <taxon>Bacteria</taxon>
        <taxon>Bacillati</taxon>
        <taxon>Bacillota</taxon>
        <taxon>Clostridia</taxon>
        <taxon>Lachnospirales</taxon>
        <taxon>Lachnospiraceae</taxon>
        <taxon>Roseburia</taxon>
    </lineage>
</organism>
<dbReference type="EMBL" id="WNAJ01000010">
    <property type="protein sequence ID" value="MTR85408.1"/>
    <property type="molecule type" value="Genomic_DNA"/>
</dbReference>
<keyword evidence="1" id="KW-1133">Transmembrane helix</keyword>
<dbReference type="Proteomes" id="UP000478483">
    <property type="component" value="Unassembled WGS sequence"/>
</dbReference>
<dbReference type="Pfam" id="PF02518">
    <property type="entry name" value="HATPase_c"/>
    <property type="match status" value="1"/>
</dbReference>
<accession>A0A173VG64</accession>
<dbReference type="PaxDb" id="166486-ERS852572_02990"/>
<feature type="domain" description="Signal transduction histidine kinase internal region" evidence="3">
    <location>
        <begin position="371"/>
        <end position="449"/>
    </location>
</feature>
<reference evidence="4 6" key="1">
    <citation type="submission" date="2015-09" db="EMBL/GenBank/DDBJ databases">
        <authorList>
            <consortium name="Pathogen Informatics"/>
        </authorList>
    </citation>
    <scope>NUCLEOTIDE SEQUENCE [LARGE SCALE GENOMIC DNA]</scope>
    <source>
        <strain evidence="4 6">2789STDY5834960</strain>
    </source>
</reference>
<dbReference type="PANTHER" id="PTHR34220">
    <property type="entry name" value="SENSOR HISTIDINE KINASE YPDA"/>
    <property type="match status" value="1"/>
</dbReference>
<dbReference type="RefSeq" id="WP_055195413.1">
    <property type="nucleotide sequence ID" value="NZ_WNAJ01000010.1"/>
</dbReference>